<dbReference type="FunFam" id="3.10.20.90:FF:000202">
    <property type="entry name" value="Small ubiquitin-related modifier I"/>
    <property type="match status" value="1"/>
</dbReference>
<dbReference type="InterPro" id="IPR029071">
    <property type="entry name" value="Ubiquitin-like_domsf"/>
</dbReference>
<dbReference type="Pfam" id="PF11976">
    <property type="entry name" value="Rad60-SLD"/>
    <property type="match status" value="1"/>
</dbReference>
<evidence type="ECO:0000313" key="2">
    <source>
        <dbReference type="EMBL" id="KAJ3056446.1"/>
    </source>
</evidence>
<protein>
    <submittedName>
        <fullName evidence="2">Small ubiquitin- modifier 1</fullName>
    </submittedName>
</protein>
<comment type="caution">
    <text evidence="2">The sequence shown here is derived from an EMBL/GenBank/DDBJ whole genome shotgun (WGS) entry which is preliminary data.</text>
</comment>
<dbReference type="PROSITE" id="PS50053">
    <property type="entry name" value="UBIQUITIN_2"/>
    <property type="match status" value="1"/>
</dbReference>
<keyword evidence="3" id="KW-1185">Reference proteome</keyword>
<dbReference type="InterPro" id="IPR000626">
    <property type="entry name" value="Ubiquitin-like_dom"/>
</dbReference>
<dbReference type="Proteomes" id="UP001212841">
    <property type="component" value="Unassembled WGS sequence"/>
</dbReference>
<gene>
    <name evidence="2" type="primary">SUMO1</name>
    <name evidence="2" type="ORF">HK097_006937</name>
</gene>
<dbReference type="SMART" id="SM00213">
    <property type="entry name" value="UBQ"/>
    <property type="match status" value="1"/>
</dbReference>
<evidence type="ECO:0000313" key="3">
    <source>
        <dbReference type="Proteomes" id="UP001212841"/>
    </source>
</evidence>
<dbReference type="PANTHER" id="PTHR10562">
    <property type="entry name" value="SMALL UBIQUITIN-RELATED MODIFIER"/>
    <property type="match status" value="1"/>
</dbReference>
<feature type="domain" description="Ubiquitin-like" evidence="1">
    <location>
        <begin position="13"/>
        <end position="87"/>
    </location>
</feature>
<dbReference type="CDD" id="cd16116">
    <property type="entry name" value="Ubl_Smt3_like"/>
    <property type="match status" value="1"/>
</dbReference>
<evidence type="ECO:0000259" key="1">
    <source>
        <dbReference type="PROSITE" id="PS50053"/>
    </source>
</evidence>
<reference evidence="2" key="1">
    <citation type="submission" date="2020-05" db="EMBL/GenBank/DDBJ databases">
        <title>Phylogenomic resolution of chytrid fungi.</title>
        <authorList>
            <person name="Stajich J.E."/>
            <person name="Amses K."/>
            <person name="Simmons R."/>
            <person name="Seto K."/>
            <person name="Myers J."/>
            <person name="Bonds A."/>
            <person name="Quandt C.A."/>
            <person name="Barry K."/>
            <person name="Liu P."/>
            <person name="Grigoriev I."/>
            <person name="Longcore J.E."/>
            <person name="James T.Y."/>
        </authorList>
    </citation>
    <scope>NUCLEOTIDE SEQUENCE</scope>
    <source>
        <strain evidence="2">JEL0318</strain>
    </source>
</reference>
<organism evidence="2 3">
    <name type="scientific">Rhizophlyctis rosea</name>
    <dbReference type="NCBI Taxonomy" id="64517"/>
    <lineage>
        <taxon>Eukaryota</taxon>
        <taxon>Fungi</taxon>
        <taxon>Fungi incertae sedis</taxon>
        <taxon>Chytridiomycota</taxon>
        <taxon>Chytridiomycota incertae sedis</taxon>
        <taxon>Chytridiomycetes</taxon>
        <taxon>Rhizophlyctidales</taxon>
        <taxon>Rhizophlyctidaceae</taxon>
        <taxon>Rhizophlyctis</taxon>
    </lineage>
</organism>
<dbReference type="Gene3D" id="3.10.20.90">
    <property type="entry name" value="Phosphatidylinositol 3-kinase Catalytic Subunit, Chain A, domain 1"/>
    <property type="match status" value="1"/>
</dbReference>
<dbReference type="AlphaFoldDB" id="A0AAD5SJL4"/>
<proteinExistence type="predicted"/>
<sequence>MATDNAAGNPELISLKVTSQDNEIFFKIKTKTPLKKLMQTYCERQGKQIDQVRFLFDGQRIQAEQTPDELGMEDGDSIEVMTEQLGGM</sequence>
<dbReference type="InterPro" id="IPR022617">
    <property type="entry name" value="Rad60/SUMO-like_dom"/>
</dbReference>
<dbReference type="SUPFAM" id="SSF54236">
    <property type="entry name" value="Ubiquitin-like"/>
    <property type="match status" value="1"/>
</dbReference>
<name>A0AAD5SJL4_9FUNG</name>
<accession>A0AAD5SJL4</accession>
<dbReference type="EMBL" id="JADGJD010000033">
    <property type="protein sequence ID" value="KAJ3056446.1"/>
    <property type="molecule type" value="Genomic_DNA"/>
</dbReference>